<dbReference type="Pfam" id="PF00406">
    <property type="entry name" value="ADK"/>
    <property type="match status" value="1"/>
</dbReference>
<reference evidence="10" key="1">
    <citation type="submission" date="2022-11" db="UniProtKB">
        <authorList>
            <consortium name="WormBaseParasite"/>
        </authorList>
    </citation>
    <scope>IDENTIFICATION</scope>
</reference>
<keyword evidence="6" id="KW-0963">Cytoplasm</keyword>
<keyword evidence="5 6" id="KW-0496">Mitochondrion</keyword>
<feature type="binding site" evidence="6">
    <location>
        <begin position="169"/>
        <end position="170"/>
    </location>
    <ligand>
        <name>ATP</name>
        <dbReference type="ChEBI" id="CHEBI:30616"/>
    </ligand>
</feature>
<dbReference type="CDD" id="cd01428">
    <property type="entry name" value="ADK"/>
    <property type="match status" value="1"/>
</dbReference>
<keyword evidence="3 6" id="KW-0418">Kinase</keyword>
<feature type="binding site" evidence="6">
    <location>
        <position position="69"/>
    </location>
    <ligand>
        <name>AMP</name>
        <dbReference type="ChEBI" id="CHEBI:456215"/>
    </ligand>
</feature>
<dbReference type="InterPro" id="IPR027417">
    <property type="entry name" value="P-loop_NTPase"/>
</dbReference>
<keyword evidence="9" id="KW-1185">Reference proteome</keyword>
<dbReference type="HAMAP" id="MF_03168">
    <property type="entry name" value="Adenylate_kinase_AK2"/>
    <property type="match status" value="1"/>
</dbReference>
<dbReference type="GO" id="GO:0005524">
    <property type="term" value="F:ATP binding"/>
    <property type="evidence" value="ECO:0007669"/>
    <property type="project" value="UniProtKB-KW"/>
</dbReference>
<feature type="binding site" evidence="6">
    <location>
        <begin position="90"/>
        <end position="92"/>
    </location>
    <ligand>
        <name>AMP</name>
        <dbReference type="ChEBI" id="CHEBI:456215"/>
    </ligand>
</feature>
<feature type="region of interest" description="Disordered" evidence="7">
    <location>
        <begin position="175"/>
        <end position="196"/>
    </location>
</feature>
<dbReference type="PRINTS" id="PR00094">
    <property type="entry name" value="ADENYLTKNASE"/>
</dbReference>
<dbReference type="GO" id="GO:0046033">
    <property type="term" value="P:AMP metabolic process"/>
    <property type="evidence" value="ECO:0007669"/>
    <property type="project" value="UniProtKB-UniRule"/>
</dbReference>
<dbReference type="PANTHER" id="PTHR23359">
    <property type="entry name" value="NUCLEOTIDE KINASE"/>
    <property type="match status" value="1"/>
</dbReference>
<feature type="binding site" evidence="6">
    <location>
        <begin position="43"/>
        <end position="48"/>
    </location>
    <ligand>
        <name>ATP</name>
        <dbReference type="ChEBI" id="CHEBI:30616"/>
    </ligand>
</feature>
<dbReference type="FunFam" id="3.40.50.300:FF:000106">
    <property type="entry name" value="Adenylate kinase mitochondrial"/>
    <property type="match status" value="1"/>
</dbReference>
<comment type="domain">
    <text evidence="6">Consists of three domains, a large central CORE domain and two small peripheral domains, NMPbind and LID, which undergo movements during catalysis. The LID domain closes over the site of phosphoryl transfer upon ATP binding. Assembling and dissambling the active center during each catalytic cycle provides an effective means to prevent ATP hydrolysis.</text>
</comment>
<comment type="subcellular location">
    <subcellularLocation>
        <location evidence="6">Cytoplasm</location>
        <location evidence="6">Cytosol</location>
    </subcellularLocation>
    <subcellularLocation>
        <location evidence="6">Mitochondrion intermembrane space</location>
    </subcellularLocation>
    <text evidence="6">Predominantly mitochondrial.</text>
</comment>
<feature type="domain" description="Adenylate kinase active site lid" evidence="8">
    <location>
        <begin position="160"/>
        <end position="195"/>
    </location>
</feature>
<dbReference type="GO" id="GO:0004017">
    <property type="term" value="F:AMP kinase activity"/>
    <property type="evidence" value="ECO:0007669"/>
    <property type="project" value="UniProtKB-UniRule"/>
</dbReference>
<proteinExistence type="inferred from homology"/>
<dbReference type="InterPro" id="IPR000850">
    <property type="entry name" value="Adenylat/UMP-CMP_kin"/>
</dbReference>
<dbReference type="GO" id="GO:0046034">
    <property type="term" value="P:ATP metabolic process"/>
    <property type="evidence" value="ECO:0007669"/>
    <property type="project" value="UniProtKB-UniRule"/>
</dbReference>
<evidence type="ECO:0000256" key="7">
    <source>
        <dbReference type="SAM" id="MobiDB-lite"/>
    </source>
</evidence>
<feature type="binding site" evidence="6">
    <location>
        <begin position="118"/>
        <end position="121"/>
    </location>
    <ligand>
        <name>AMP</name>
        <dbReference type="ChEBI" id="CHEBI:456215"/>
    </ligand>
</feature>
<evidence type="ECO:0000256" key="2">
    <source>
        <dbReference type="ARBA" id="ARBA00022741"/>
    </source>
</evidence>
<dbReference type="InterPro" id="IPR006259">
    <property type="entry name" value="Adenyl_kin_sub"/>
</dbReference>
<dbReference type="SUPFAM" id="SSF52540">
    <property type="entry name" value="P-loop containing nucleoside triphosphate hydrolases"/>
    <property type="match status" value="1"/>
</dbReference>
<dbReference type="GO" id="GO:0006172">
    <property type="term" value="P:ADP biosynthetic process"/>
    <property type="evidence" value="ECO:0007669"/>
    <property type="project" value="UniProtKB-UniRule"/>
</dbReference>
<evidence type="ECO:0000313" key="9">
    <source>
        <dbReference type="Proteomes" id="UP000887577"/>
    </source>
</evidence>
<dbReference type="GO" id="GO:0005829">
    <property type="term" value="C:cytosol"/>
    <property type="evidence" value="ECO:0007669"/>
    <property type="project" value="UniProtKB-SubCell"/>
</dbReference>
<dbReference type="InterPro" id="IPR007862">
    <property type="entry name" value="Adenylate_kinase_lid-dom"/>
</dbReference>
<evidence type="ECO:0000256" key="6">
    <source>
        <dbReference type="HAMAP-Rule" id="MF_03168"/>
    </source>
</evidence>
<keyword evidence="1 6" id="KW-0808">Transferase</keyword>
<evidence type="ECO:0000313" key="10">
    <source>
        <dbReference type="WBParaSite" id="PSU_v2.g3805.t1"/>
    </source>
</evidence>
<organism evidence="9 10">
    <name type="scientific">Panagrolaimus superbus</name>
    <dbReference type="NCBI Taxonomy" id="310955"/>
    <lineage>
        <taxon>Eukaryota</taxon>
        <taxon>Metazoa</taxon>
        <taxon>Ecdysozoa</taxon>
        <taxon>Nematoda</taxon>
        <taxon>Chromadorea</taxon>
        <taxon>Rhabditida</taxon>
        <taxon>Tylenchina</taxon>
        <taxon>Panagrolaimomorpha</taxon>
        <taxon>Panagrolaimoidea</taxon>
        <taxon>Panagrolaimidae</taxon>
        <taxon>Panagrolaimus</taxon>
    </lineage>
</organism>
<dbReference type="Proteomes" id="UP000887577">
    <property type="component" value="Unplaced"/>
</dbReference>
<feature type="region of interest" description="LID" evidence="6">
    <location>
        <begin position="159"/>
        <end position="196"/>
    </location>
</feature>
<comment type="similarity">
    <text evidence="6">Belongs to the adenylate kinase family. AK2 subfamily.</text>
</comment>
<dbReference type="Gene3D" id="3.40.50.300">
    <property type="entry name" value="P-loop containing nucleotide triphosphate hydrolases"/>
    <property type="match status" value="1"/>
</dbReference>
<evidence type="ECO:0000256" key="5">
    <source>
        <dbReference type="ARBA" id="ARBA00023128"/>
    </source>
</evidence>
<feature type="binding site" evidence="6">
    <location>
        <position position="193"/>
    </location>
    <ligand>
        <name>AMP</name>
        <dbReference type="ChEBI" id="CHEBI:456215"/>
    </ligand>
</feature>
<evidence type="ECO:0000256" key="3">
    <source>
        <dbReference type="ARBA" id="ARBA00022777"/>
    </source>
</evidence>
<evidence type="ECO:0000256" key="4">
    <source>
        <dbReference type="ARBA" id="ARBA00022840"/>
    </source>
</evidence>
<evidence type="ECO:0000256" key="1">
    <source>
        <dbReference type="ARBA" id="ARBA00022679"/>
    </source>
</evidence>
<dbReference type="EC" id="2.7.4.3" evidence="6"/>
<dbReference type="WBParaSite" id="PSU_v2.g3805.t1">
    <property type="protein sequence ID" value="PSU_v2.g3805.t1"/>
    <property type="gene ID" value="PSU_v2.g3805"/>
</dbReference>
<keyword evidence="2 6" id="KW-0547">Nucleotide-binding</keyword>
<keyword evidence="4 6" id="KW-0067">ATP-binding</keyword>
<feature type="binding site" evidence="6">
    <location>
        <position position="204"/>
    </location>
    <ligand>
        <name>AMP</name>
        <dbReference type="ChEBI" id="CHEBI:456215"/>
    </ligand>
</feature>
<feature type="binding site" evidence="6">
    <location>
        <position position="232"/>
    </location>
    <ligand>
        <name>ATP</name>
        <dbReference type="ChEBI" id="CHEBI:30616"/>
    </ligand>
</feature>
<name>A0A914YUI9_9BILA</name>
<accession>A0A914YUI9</accession>
<feature type="binding site" evidence="6">
    <location>
        <position position="64"/>
    </location>
    <ligand>
        <name>AMP</name>
        <dbReference type="ChEBI" id="CHEBI:456215"/>
    </ligand>
</feature>
<protein>
    <recommendedName>
        <fullName evidence="6">Adenylate kinase</fullName>
        <ecNumber evidence="6">2.7.4.3</ecNumber>
    </recommendedName>
    <alternativeName>
        <fullName evidence="6">ATP-AMP transphosphorylase</fullName>
    </alternativeName>
    <alternativeName>
        <fullName evidence="6">ATP:AMP phosphotransferase</fullName>
    </alternativeName>
    <alternativeName>
        <fullName evidence="6">Adenylate kinase cytosolic and mitochondrial</fullName>
    </alternativeName>
    <alternativeName>
        <fullName evidence="6">Adenylate monophosphate kinase</fullName>
    </alternativeName>
</protein>
<dbReference type="GO" id="GO:0005758">
    <property type="term" value="C:mitochondrial intermembrane space"/>
    <property type="evidence" value="ECO:0007669"/>
    <property type="project" value="UniProtKB-SubCell"/>
</dbReference>
<dbReference type="PROSITE" id="PS00113">
    <property type="entry name" value="ADENYLATE_KINASE"/>
    <property type="match status" value="1"/>
</dbReference>
<dbReference type="NCBIfam" id="TIGR01351">
    <property type="entry name" value="adk"/>
    <property type="match status" value="1"/>
</dbReference>
<feature type="region of interest" description="NMPbind" evidence="6">
    <location>
        <begin position="63"/>
        <end position="92"/>
    </location>
</feature>
<dbReference type="InterPro" id="IPR033690">
    <property type="entry name" value="Adenylat_kinase_CS"/>
</dbReference>
<feature type="binding site" evidence="6">
    <location>
        <position position="125"/>
    </location>
    <ligand>
        <name>AMP</name>
        <dbReference type="ChEBI" id="CHEBI:456215"/>
    </ligand>
</feature>
<evidence type="ECO:0000259" key="8">
    <source>
        <dbReference type="Pfam" id="PF05191"/>
    </source>
</evidence>
<dbReference type="Pfam" id="PF05191">
    <property type="entry name" value="ADK_lid"/>
    <property type="match status" value="1"/>
</dbReference>
<comment type="catalytic activity">
    <reaction evidence="6">
        <text>AMP + ATP = 2 ADP</text>
        <dbReference type="Rhea" id="RHEA:12973"/>
        <dbReference type="ChEBI" id="CHEBI:30616"/>
        <dbReference type="ChEBI" id="CHEBI:456215"/>
        <dbReference type="ChEBI" id="CHEBI:456216"/>
        <dbReference type="EC" id="2.7.4.3"/>
    </reaction>
</comment>
<dbReference type="InterPro" id="IPR028587">
    <property type="entry name" value="AK2"/>
</dbReference>
<comment type="subunit">
    <text evidence="6">Monomer.</text>
</comment>
<dbReference type="HAMAP" id="MF_00235">
    <property type="entry name" value="Adenylate_kinase_Adk"/>
    <property type="match status" value="1"/>
</dbReference>
<sequence>MAPPFAAEKASPDIQLDQAQRSAGYGDEALRRGVRAIFLGPPGSGKGTQAAKFAHNYCICHLSTGDLLRAEIQNKTDLGKRIDSTIKEGKLVSDGTVCELIDTNLNKPECKHGFILDGFPRTTGQAQELDKLLEKRKSPLDTVIEFGIDDSLLVRRITGRLFHISSGRSYHEEFNPPKKSMIDDVTGEPLTRRPDDNADALKKRLELYHKQTLPLVQYYSKRGIHTALDASKPMEEVSKKIDHIFAKFAKNKDRAFYG</sequence>
<dbReference type="NCBIfam" id="NF001381">
    <property type="entry name" value="PRK00279.1-3"/>
    <property type="match status" value="1"/>
</dbReference>
<feature type="binding site" evidence="6">
    <location>
        <position position="160"/>
    </location>
    <ligand>
        <name>ATP</name>
        <dbReference type="ChEBI" id="CHEBI:30616"/>
    </ligand>
</feature>
<dbReference type="AlphaFoldDB" id="A0A914YUI9"/>
<comment type="function">
    <text evidence="6">Catalyzes the reversible transfer of the terminal phosphate group between ATP and AMP. Plays an important role in cellular energy homeostasis and in adenine nucleotide metabolism. Adenylate kinase activity is critical for regulation of the phosphate utilization and the AMP de novo biosynthesis pathways.</text>
</comment>